<dbReference type="InterPro" id="IPR006439">
    <property type="entry name" value="HAD-SF_hydro_IA"/>
</dbReference>
<protein>
    <submittedName>
        <fullName evidence="1">HAD family hydrolase</fullName>
    </submittedName>
</protein>
<name>A0ABP5H4S5_9ACTN</name>
<comment type="caution">
    <text evidence="1">The sequence shown here is derived from an EMBL/GenBank/DDBJ whole genome shotgun (WGS) entry which is preliminary data.</text>
</comment>
<dbReference type="InterPro" id="IPR036412">
    <property type="entry name" value="HAD-like_sf"/>
</dbReference>
<reference evidence="2" key="1">
    <citation type="journal article" date="2019" name="Int. J. Syst. Evol. Microbiol.">
        <title>The Global Catalogue of Microorganisms (GCM) 10K type strain sequencing project: providing services to taxonomists for standard genome sequencing and annotation.</title>
        <authorList>
            <consortium name="The Broad Institute Genomics Platform"/>
            <consortium name="The Broad Institute Genome Sequencing Center for Infectious Disease"/>
            <person name="Wu L."/>
            <person name="Ma J."/>
        </authorList>
    </citation>
    <scope>NUCLEOTIDE SEQUENCE [LARGE SCALE GENOMIC DNA]</scope>
    <source>
        <strain evidence="2">JCM 15478</strain>
    </source>
</reference>
<dbReference type="GO" id="GO:0016787">
    <property type="term" value="F:hydrolase activity"/>
    <property type="evidence" value="ECO:0007669"/>
    <property type="project" value="UniProtKB-KW"/>
</dbReference>
<dbReference type="SUPFAM" id="SSF56784">
    <property type="entry name" value="HAD-like"/>
    <property type="match status" value="1"/>
</dbReference>
<dbReference type="InterPro" id="IPR041492">
    <property type="entry name" value="HAD_2"/>
</dbReference>
<dbReference type="NCBIfam" id="TIGR01509">
    <property type="entry name" value="HAD-SF-IA-v3"/>
    <property type="match status" value="1"/>
</dbReference>
<dbReference type="PANTHER" id="PTHR43434">
    <property type="entry name" value="PHOSPHOGLYCOLATE PHOSPHATASE"/>
    <property type="match status" value="1"/>
</dbReference>
<evidence type="ECO:0000313" key="1">
    <source>
        <dbReference type="EMBL" id="GAA2062705.1"/>
    </source>
</evidence>
<keyword evidence="2" id="KW-1185">Reference proteome</keyword>
<dbReference type="Proteomes" id="UP001500016">
    <property type="component" value="Unassembled WGS sequence"/>
</dbReference>
<dbReference type="Gene3D" id="3.40.50.1000">
    <property type="entry name" value="HAD superfamily/HAD-like"/>
    <property type="match status" value="1"/>
</dbReference>
<dbReference type="Pfam" id="PF13419">
    <property type="entry name" value="HAD_2"/>
    <property type="match status" value="1"/>
</dbReference>
<sequence>MQQLIESAKCVLLDFDGPVCHLFSRLPASDIAARLRDAFPGASLPESADPQEYLHRVFHSPPLLEDGTARALEAALTREELAAAPLALPTAYADRLIRTLHATGRALAVATNNSQAAVECYLGSRGLRELFDGRIHGRTPEGVLRVKPDPYCLERALESTGTSAGDAVMIGDAPRDLEAARAAGVRFIGYAPERRSKDKYAELRDAGAEHIVRSLSEVLLAVDPDAHL</sequence>
<gene>
    <name evidence="1" type="ORF">GCM10009801_06040</name>
</gene>
<dbReference type="EMBL" id="BAAAPE010000001">
    <property type="protein sequence ID" value="GAA2062705.1"/>
    <property type="molecule type" value="Genomic_DNA"/>
</dbReference>
<dbReference type="RefSeq" id="WP_344523604.1">
    <property type="nucleotide sequence ID" value="NZ_BAAAPE010000001.1"/>
</dbReference>
<accession>A0ABP5H4S5</accession>
<dbReference type="PANTHER" id="PTHR43434:SF1">
    <property type="entry name" value="PHOSPHOGLYCOLATE PHOSPHATASE"/>
    <property type="match status" value="1"/>
</dbReference>
<dbReference type="InterPro" id="IPR023214">
    <property type="entry name" value="HAD_sf"/>
</dbReference>
<organism evidence="1 2">
    <name type="scientific">Streptomyces albiaxialis</name>
    <dbReference type="NCBI Taxonomy" id="329523"/>
    <lineage>
        <taxon>Bacteria</taxon>
        <taxon>Bacillati</taxon>
        <taxon>Actinomycetota</taxon>
        <taxon>Actinomycetes</taxon>
        <taxon>Kitasatosporales</taxon>
        <taxon>Streptomycetaceae</taxon>
        <taxon>Streptomyces</taxon>
    </lineage>
</organism>
<dbReference type="InterPro" id="IPR050155">
    <property type="entry name" value="HAD-like_hydrolase_sf"/>
</dbReference>
<evidence type="ECO:0000313" key="2">
    <source>
        <dbReference type="Proteomes" id="UP001500016"/>
    </source>
</evidence>
<keyword evidence="1" id="KW-0378">Hydrolase</keyword>
<proteinExistence type="predicted"/>